<dbReference type="Proteomes" id="UP000253817">
    <property type="component" value="Unassembled WGS sequence"/>
</dbReference>
<evidence type="ECO:0000256" key="1">
    <source>
        <dbReference type="SAM" id="MobiDB-lite"/>
    </source>
</evidence>
<dbReference type="Proteomes" id="UP000270112">
    <property type="component" value="Unassembled WGS sequence"/>
</dbReference>
<dbReference type="OrthoDB" id="3174795at2"/>
<dbReference type="EMBL" id="QICC01000093">
    <property type="protein sequence ID" value="RNM40279.1"/>
    <property type="molecule type" value="Genomic_DNA"/>
</dbReference>
<proteinExistence type="predicted"/>
<evidence type="ECO:0000313" key="2">
    <source>
        <dbReference type="EMBL" id="RDB63652.1"/>
    </source>
</evidence>
<dbReference type="AlphaFoldDB" id="A0A3N0ITE5"/>
<name>A0A3N0ITE5_9ACTN</name>
<keyword evidence="4" id="KW-1185">Reference proteome</keyword>
<gene>
    <name evidence="2" type="ORF">C1876_16775</name>
    <name evidence="3" type="ORF">DMP09_15100</name>
</gene>
<sequence>MTRRGSAQRPWTTDELERLRGMAGRLPVREVCRELKRSKGAVKMAASRLGLSLRCCRTRLVWCDECASWRSALDRDGRCRVCRMRSQLAGREAACAGALAAMTPEQRAVYAESESRRATRSFPPRPRKRESCPVSRYEREKARAAYLLELEEWEYRRALLPYNAAKTRLRRMREATGTNPRKSK</sequence>
<reference evidence="3" key="3">
    <citation type="journal article" date="2019" name="Microbiol. Resour. Announc.">
        <title>Draft Genome Sequences of Type Strains of Gordonibacter faecihominis, Paraeggerthella hongkongensis, Parvibacter caecicola,Slackia equolifaciens, Slackia faecicanis, and Slackia isoflavoniconvertens.</title>
        <authorList>
            <person name="Danylec N."/>
            <person name="Stoll D.A."/>
            <person name="Dotsch A."/>
            <person name="Huch M."/>
        </authorList>
    </citation>
    <scope>NUCLEOTIDE SEQUENCE</scope>
    <source>
        <strain evidence="3">DSM 16107</strain>
    </source>
</reference>
<evidence type="ECO:0000313" key="5">
    <source>
        <dbReference type="Proteomes" id="UP000270112"/>
    </source>
</evidence>
<organism evidence="3 5">
    <name type="scientific">Eggerthella sinensis</name>
    <dbReference type="NCBI Taxonomy" id="242230"/>
    <lineage>
        <taxon>Bacteria</taxon>
        <taxon>Bacillati</taxon>
        <taxon>Actinomycetota</taxon>
        <taxon>Coriobacteriia</taxon>
        <taxon>Eggerthellales</taxon>
        <taxon>Eggerthellaceae</taxon>
        <taxon>Eggerthella</taxon>
    </lineage>
</organism>
<reference evidence="2 4" key="1">
    <citation type="journal article" date="2018" name="Elife">
        <title>Discovery and characterization of a prevalent human gut bacterial enzyme sufficient for the inactivation of a family of plant toxins.</title>
        <authorList>
            <person name="Koppel N."/>
            <person name="Bisanz J.E."/>
            <person name="Pandelia M.E."/>
            <person name="Turnbaugh P.J."/>
            <person name="Balskus E.P."/>
        </authorList>
    </citation>
    <scope>NUCLEOTIDE SEQUENCE [LARGE SCALE GENOMIC DNA]</scope>
    <source>
        <strain evidence="2 4">DSM 16107</strain>
    </source>
</reference>
<dbReference type="EMBL" id="PPTT01000048">
    <property type="protein sequence ID" value="RDB63652.1"/>
    <property type="molecule type" value="Genomic_DNA"/>
</dbReference>
<comment type="caution">
    <text evidence="3">The sequence shown here is derived from an EMBL/GenBank/DDBJ whole genome shotgun (WGS) entry which is preliminary data.</text>
</comment>
<feature type="region of interest" description="Disordered" evidence="1">
    <location>
        <begin position="110"/>
        <end position="133"/>
    </location>
</feature>
<dbReference type="RefSeq" id="WP_114547864.1">
    <property type="nucleotide sequence ID" value="NZ_PPTT01000048.1"/>
</dbReference>
<evidence type="ECO:0000313" key="4">
    <source>
        <dbReference type="Proteomes" id="UP000253817"/>
    </source>
</evidence>
<evidence type="ECO:0000313" key="3">
    <source>
        <dbReference type="EMBL" id="RNM40279.1"/>
    </source>
</evidence>
<reference evidence="5" key="2">
    <citation type="submission" date="2018-05" db="EMBL/GenBank/DDBJ databases">
        <title>Genome Sequencing of selected type strains of the family Eggerthellaceae.</title>
        <authorList>
            <person name="Danylec N."/>
            <person name="Stoll D.A."/>
            <person name="Doetsch A."/>
            <person name="Huch M."/>
        </authorList>
    </citation>
    <scope>NUCLEOTIDE SEQUENCE [LARGE SCALE GENOMIC DNA]</scope>
    <source>
        <strain evidence="5">DSM 16107</strain>
    </source>
</reference>
<accession>A0A3N0ITE5</accession>
<protein>
    <submittedName>
        <fullName evidence="3">Uncharacterized protein</fullName>
    </submittedName>
</protein>